<dbReference type="AlphaFoldDB" id="A0A6P1P0C7"/>
<evidence type="ECO:0000313" key="2">
    <source>
        <dbReference type="EMBL" id="QHL88015.1"/>
    </source>
</evidence>
<evidence type="ECO:0000313" key="3">
    <source>
        <dbReference type="Proteomes" id="UP000464214"/>
    </source>
</evidence>
<sequence length="82" mass="8071">MFIALVILLIIALFITVYYYKANRGGAANTAGTATRVSGGNATSPTVPGQASGGTYNPGSVPDGTGQDKGSGNAAMSSGMQG</sequence>
<dbReference type="Proteomes" id="UP000464214">
    <property type="component" value="Chromosome"/>
</dbReference>
<keyword evidence="3" id="KW-1185">Reference proteome</keyword>
<reference evidence="2 3" key="1">
    <citation type="submission" date="2020-01" db="EMBL/GenBank/DDBJ databases">
        <authorList>
            <person name="Kim M."/>
        </authorList>
    </citation>
    <scope>NUCLEOTIDE SEQUENCE [LARGE SCALE GENOMIC DNA]</scope>
    <source>
        <strain evidence="2 3">BT10</strain>
    </source>
</reference>
<accession>A0A6P1P0C7</accession>
<dbReference type="EMBL" id="CP047897">
    <property type="protein sequence ID" value="QHL88015.1"/>
    <property type="molecule type" value="Genomic_DNA"/>
</dbReference>
<gene>
    <name evidence="2" type="ORF">GU926_11475</name>
</gene>
<feature type="compositionally biased region" description="Polar residues" evidence="1">
    <location>
        <begin position="38"/>
        <end position="58"/>
    </location>
</feature>
<feature type="region of interest" description="Disordered" evidence="1">
    <location>
        <begin position="31"/>
        <end position="82"/>
    </location>
</feature>
<organism evidence="2 3">
    <name type="scientific">Nibribacter ruber</name>
    <dbReference type="NCBI Taxonomy" id="2698458"/>
    <lineage>
        <taxon>Bacteria</taxon>
        <taxon>Pseudomonadati</taxon>
        <taxon>Bacteroidota</taxon>
        <taxon>Cytophagia</taxon>
        <taxon>Cytophagales</taxon>
        <taxon>Hymenobacteraceae</taxon>
        <taxon>Nibribacter</taxon>
    </lineage>
</organism>
<dbReference type="RefSeq" id="WP_160691971.1">
    <property type="nucleotide sequence ID" value="NZ_CP047897.1"/>
</dbReference>
<proteinExistence type="predicted"/>
<feature type="compositionally biased region" description="Polar residues" evidence="1">
    <location>
        <begin position="68"/>
        <end position="82"/>
    </location>
</feature>
<dbReference type="KEGG" id="nib:GU926_11475"/>
<evidence type="ECO:0000256" key="1">
    <source>
        <dbReference type="SAM" id="MobiDB-lite"/>
    </source>
</evidence>
<name>A0A6P1P0C7_9BACT</name>
<protein>
    <submittedName>
        <fullName evidence="2">Uncharacterized protein</fullName>
    </submittedName>
</protein>